<dbReference type="Proteomes" id="UP000016587">
    <property type="component" value="Chromosome"/>
</dbReference>
<evidence type="ECO:0000259" key="1">
    <source>
        <dbReference type="PROSITE" id="PS51112"/>
    </source>
</evidence>
<dbReference type="PROSITE" id="PS51112">
    <property type="entry name" value="AMMECR1"/>
    <property type="match status" value="1"/>
</dbReference>
<dbReference type="Gene3D" id="3.30.700.20">
    <property type="entry name" value="Hypothetical protein ph0010, domain 1"/>
    <property type="match status" value="1"/>
</dbReference>
<dbReference type="AlphaFoldDB" id="T2GA46"/>
<dbReference type="STRING" id="1121448.DGI_1645"/>
<dbReference type="RefSeq" id="WP_021760325.1">
    <property type="nucleotide sequence ID" value="NC_022444.1"/>
</dbReference>
<organism evidence="2 3">
    <name type="scientific">Megalodesulfovibrio gigas (strain ATCC 19364 / DSM 1382 / NCIMB 9332 / VKM B-1759)</name>
    <name type="common">Desulfovibrio gigas</name>
    <dbReference type="NCBI Taxonomy" id="1121448"/>
    <lineage>
        <taxon>Bacteria</taxon>
        <taxon>Pseudomonadati</taxon>
        <taxon>Thermodesulfobacteriota</taxon>
        <taxon>Desulfovibrionia</taxon>
        <taxon>Desulfovibrionales</taxon>
        <taxon>Desulfovibrionaceae</taxon>
        <taxon>Megalodesulfovibrio</taxon>
    </lineage>
</organism>
<dbReference type="NCBIfam" id="TIGR00296">
    <property type="entry name" value="TIGR00296 family protein"/>
    <property type="match status" value="1"/>
</dbReference>
<evidence type="ECO:0000313" key="3">
    <source>
        <dbReference type="Proteomes" id="UP000016587"/>
    </source>
</evidence>
<dbReference type="InterPro" id="IPR002733">
    <property type="entry name" value="AMMECR1_domain"/>
</dbReference>
<dbReference type="EMBL" id="CP006585">
    <property type="protein sequence ID" value="AGW13470.1"/>
    <property type="molecule type" value="Genomic_DNA"/>
</dbReference>
<sequence>MAFQFTLSDAEKQYLKTIAREAIEAGLKRQPYAPSEPPTATLREHLGAFVTLTLHGELRGCIGHVLGDAPLYTTVAQMARAAAFEDPRFPSLTAREFAVAALEISILSPVTPCPDPEQVEVGRHGLIVNRHGRSGLLLPQVAVDWGWTRDEFLAHTCRKAGLPEHCWRQTGTQLFWFEAVVF</sequence>
<accession>T2GA46</accession>
<keyword evidence="3" id="KW-1185">Reference proteome</keyword>
<dbReference type="KEGG" id="dgg:DGI_1645"/>
<dbReference type="OrthoDB" id="9782820at2"/>
<dbReference type="InterPro" id="IPR023473">
    <property type="entry name" value="AMMECR1"/>
</dbReference>
<reference evidence="2 3" key="1">
    <citation type="journal article" date="2013" name="J. Bacteriol.">
        <title>Roles of HynAB and Ech, the only two hydrogenases found in the model sulfate reducer Desulfovibrio gigas.</title>
        <authorList>
            <person name="Morais-Silva F.O."/>
            <person name="Santos C.I."/>
            <person name="Rodrigues R."/>
            <person name="Pereira I.A."/>
            <person name="Rodrigues-Pousada C."/>
        </authorList>
    </citation>
    <scope>NUCLEOTIDE SEQUENCE [LARGE SCALE GENOMIC DNA]</scope>
    <source>
        <strain evidence="3">ATCC 19364 / DSM 1382 / NCIMB 9332 / VKM B-1759</strain>
    </source>
</reference>
<dbReference type="PATRIC" id="fig|1121448.10.peg.1632"/>
<dbReference type="Pfam" id="PF01871">
    <property type="entry name" value="AMMECR1"/>
    <property type="match status" value="1"/>
</dbReference>
<dbReference type="eggNOG" id="COG2078">
    <property type="taxonomic scope" value="Bacteria"/>
</dbReference>
<dbReference type="PANTHER" id="PTHR13016">
    <property type="entry name" value="AMMECR1 HOMOLOG"/>
    <property type="match status" value="1"/>
</dbReference>
<dbReference type="HOGENOM" id="CLU_095686_1_1_7"/>
<dbReference type="PANTHER" id="PTHR13016:SF0">
    <property type="entry name" value="AMME SYNDROME CANDIDATE GENE 1 PROTEIN"/>
    <property type="match status" value="1"/>
</dbReference>
<dbReference type="InterPro" id="IPR036071">
    <property type="entry name" value="AMMECR1_dom_sf"/>
</dbReference>
<reference evidence="3" key="2">
    <citation type="submission" date="2013-07" db="EMBL/GenBank/DDBJ databases">
        <authorList>
            <person name="Morais-Silva F.O."/>
            <person name="Rezende A.M."/>
            <person name="Pimentel C."/>
            <person name="Resende D.M."/>
            <person name="Santos C.I."/>
            <person name="Clemente C."/>
            <person name="de Oliveira L.M."/>
            <person name="da Silva S.M."/>
            <person name="Costa D.A."/>
            <person name="Varela-Raposo A."/>
            <person name="Horacio E.C.A."/>
            <person name="Matos M."/>
            <person name="Flores O."/>
            <person name="Ruiz J.C."/>
            <person name="Rodrigues-Pousada C."/>
        </authorList>
    </citation>
    <scope>NUCLEOTIDE SEQUENCE [LARGE SCALE GENOMIC DNA]</scope>
    <source>
        <strain evidence="3">ATCC 19364 / DSM 1382 / NCIMB 9332 / VKM B-1759</strain>
    </source>
</reference>
<dbReference type="SUPFAM" id="SSF143447">
    <property type="entry name" value="AMMECR1-like"/>
    <property type="match status" value="1"/>
</dbReference>
<dbReference type="InterPro" id="IPR027623">
    <property type="entry name" value="AmmeMemoSam_A"/>
</dbReference>
<dbReference type="NCBIfam" id="TIGR04335">
    <property type="entry name" value="AmmeMemoSam_A"/>
    <property type="match status" value="1"/>
</dbReference>
<evidence type="ECO:0000313" key="2">
    <source>
        <dbReference type="EMBL" id="AGW13470.1"/>
    </source>
</evidence>
<feature type="domain" description="AMMECR1" evidence="1">
    <location>
        <begin position="10"/>
        <end position="182"/>
    </location>
</feature>
<name>T2GA46_MEGG1</name>
<protein>
    <submittedName>
        <fullName evidence="2">Putative AMMECR1 domain protein</fullName>
    </submittedName>
</protein>
<gene>
    <name evidence="2" type="ORF">DGI_1645</name>
</gene>
<dbReference type="Gene3D" id="3.30.1490.150">
    <property type="entry name" value="Hypothetical protein ph0010, domain 2"/>
    <property type="match status" value="1"/>
</dbReference>
<dbReference type="InterPro" id="IPR027485">
    <property type="entry name" value="AMMECR1_N"/>
</dbReference>
<proteinExistence type="predicted"/>